<feature type="transmembrane region" description="Helical" evidence="11">
    <location>
        <begin position="260"/>
        <end position="279"/>
    </location>
</feature>
<keyword evidence="6" id="KW-1278">Translocase</keyword>
<feature type="transmembrane region" description="Helical" evidence="11">
    <location>
        <begin position="35"/>
        <end position="54"/>
    </location>
</feature>
<evidence type="ECO:0000259" key="13">
    <source>
        <dbReference type="Pfam" id="PF00122"/>
    </source>
</evidence>
<dbReference type="Gene3D" id="3.40.1110.10">
    <property type="entry name" value="Calcium-transporting ATPase, cytoplasmic domain N"/>
    <property type="match status" value="1"/>
</dbReference>
<dbReference type="SUPFAM" id="SSF81653">
    <property type="entry name" value="Calcium ATPase, transduction domain A"/>
    <property type="match status" value="1"/>
</dbReference>
<keyword evidence="3" id="KW-0104">Cadmium</keyword>
<keyword evidence="11" id="KW-1003">Cell membrane</keyword>
<sequence>MSAQERALPQTEANGPRQATDTSHSHTHEHGAGGHLRDCLVIAATSLLLIGYWFEWLPSIWGVDTALLAALIGGVPIVATAVVAIYQRGDTKVGLLVSIAIIASIAIGEYFAAAEVALIMTIGEMLEHITLEKSNTALKKLAELAPLKARLLENGSEREIAAELVKIGDRLLVKQGEKIPVDGKVLAGYATVDQATITGESIPVERRDGADVFGGTIVTMGAVEMVATKVGQDTALGHIIKMVKEAQASKAPSARIIDRWANWFVPLSLAIAVLVYLVTGDIVRGVTILIVFCPCAMLLSTPTAVAAAIGAAARRGILIKGGESLEKLGTIDTVLLDKTGTITVGKPSVKDLCCYNGWQKNDLLAIAAGIEKRSEHHLAKAIIQAAEKENIPLAEPSCWEPAIGQGIIAEADGRHFLLGNQLLMKNKQVPLTPEQQAYCLEHQQAGGTAVIVAADGAVAGIIIIHDPLREGAKATIAALSRENIGNIVLLTGDAAVVGNAIGTQVNIPTVHGDLLPADKAKYIEAYQAAGGKVAMIGDGINDAPALAKADIGIAMGYSGTDIAVEAADIVLLSDDLNKVPETIRKGRKAIRTIWQNIIVANAINLAAIIFAAFGLLGPVLAAIVHNVGSILVVLNSARLLRQK</sequence>
<evidence type="ECO:0000256" key="12">
    <source>
        <dbReference type="SAM" id="MobiDB-lite"/>
    </source>
</evidence>
<dbReference type="InterPro" id="IPR008250">
    <property type="entry name" value="ATPase_P-typ_transduc_dom_A_sf"/>
</dbReference>
<comment type="subcellular location">
    <subcellularLocation>
        <location evidence="11">Cell membrane</location>
    </subcellularLocation>
    <subcellularLocation>
        <location evidence="1">Membrane</location>
        <topology evidence="1">Multi-pass membrane protein</topology>
    </subcellularLocation>
</comment>
<organism evidence="14 15">
    <name type="scientific">Sporomusa sphaeroides DSM 2875</name>
    <dbReference type="NCBI Taxonomy" id="1337886"/>
    <lineage>
        <taxon>Bacteria</taxon>
        <taxon>Bacillati</taxon>
        <taxon>Bacillota</taxon>
        <taxon>Negativicutes</taxon>
        <taxon>Selenomonadales</taxon>
        <taxon>Sporomusaceae</taxon>
        <taxon>Sporomusa</taxon>
    </lineage>
</organism>
<evidence type="ECO:0000256" key="4">
    <source>
        <dbReference type="ARBA" id="ARBA00022692"/>
    </source>
</evidence>
<dbReference type="PRINTS" id="PR00120">
    <property type="entry name" value="HATPASE"/>
</dbReference>
<dbReference type="PRINTS" id="PR00119">
    <property type="entry name" value="CATATPASE"/>
</dbReference>
<evidence type="ECO:0000313" key="14">
    <source>
        <dbReference type="EMBL" id="CVK21076.1"/>
    </source>
</evidence>
<dbReference type="Gene3D" id="2.70.150.10">
    <property type="entry name" value="Calcium-transporting ATPase, cytoplasmic transduction domain A"/>
    <property type="match status" value="1"/>
</dbReference>
<evidence type="ECO:0000256" key="10">
    <source>
        <dbReference type="ARBA" id="ARBA00049338"/>
    </source>
</evidence>
<keyword evidence="14" id="KW-0378">Hydrolase</keyword>
<evidence type="ECO:0000256" key="7">
    <source>
        <dbReference type="ARBA" id="ARBA00022989"/>
    </source>
</evidence>
<feature type="transmembrane region" description="Helical" evidence="11">
    <location>
        <begin position="66"/>
        <end position="87"/>
    </location>
</feature>
<dbReference type="RefSeq" id="WP_075757829.1">
    <property type="nucleotide sequence ID" value="NZ_CP146991.1"/>
</dbReference>
<keyword evidence="15" id="KW-1185">Reference proteome</keyword>
<evidence type="ECO:0000256" key="9">
    <source>
        <dbReference type="ARBA" id="ARBA00039103"/>
    </source>
</evidence>
<keyword evidence="4 11" id="KW-0812">Transmembrane</keyword>
<dbReference type="SFLD" id="SFLDS00003">
    <property type="entry name" value="Haloacid_Dehalogenase"/>
    <property type="match status" value="1"/>
</dbReference>
<dbReference type="InterPro" id="IPR027256">
    <property type="entry name" value="P-typ_ATPase_IB"/>
</dbReference>
<keyword evidence="11" id="KW-0547">Nucleotide-binding</keyword>
<reference evidence="14 15" key="1">
    <citation type="submission" date="2016-01" db="EMBL/GenBank/DDBJ databases">
        <authorList>
            <person name="Brown R."/>
        </authorList>
    </citation>
    <scope>NUCLEOTIDE SEQUENCE [LARGE SCALE GENOMIC DNA]</scope>
    <source>
        <strain evidence="14">Sporomusa sphaeroides DSM 2875</strain>
    </source>
</reference>
<evidence type="ECO:0000256" key="5">
    <source>
        <dbReference type="ARBA" id="ARBA00022723"/>
    </source>
</evidence>
<dbReference type="EC" id="7.2.2.21" evidence="9"/>
<dbReference type="InterPro" id="IPR001757">
    <property type="entry name" value="P_typ_ATPase"/>
</dbReference>
<protein>
    <recommendedName>
        <fullName evidence="9">Cd(2+)-exporting ATPase</fullName>
        <ecNumber evidence="9">7.2.2.21</ecNumber>
    </recommendedName>
</protein>
<gene>
    <name evidence="14" type="primary">copA_3</name>
    <name evidence="14" type="ORF">SSPH_03753</name>
</gene>
<evidence type="ECO:0000256" key="6">
    <source>
        <dbReference type="ARBA" id="ARBA00022967"/>
    </source>
</evidence>
<dbReference type="InterPro" id="IPR059000">
    <property type="entry name" value="ATPase_P-type_domA"/>
</dbReference>
<evidence type="ECO:0000313" key="15">
    <source>
        <dbReference type="Proteomes" id="UP000245702"/>
    </source>
</evidence>
<feature type="domain" description="P-type ATPase A" evidence="13">
    <location>
        <begin position="144"/>
        <end position="244"/>
    </location>
</feature>
<evidence type="ECO:0000256" key="1">
    <source>
        <dbReference type="ARBA" id="ARBA00004141"/>
    </source>
</evidence>
<dbReference type="PROSITE" id="PS00154">
    <property type="entry name" value="ATPASE_E1_E2"/>
    <property type="match status" value="1"/>
</dbReference>
<dbReference type="NCBIfam" id="TIGR01525">
    <property type="entry name" value="ATPase-IB_hvy"/>
    <property type="match status" value="1"/>
</dbReference>
<dbReference type="InterPro" id="IPR018303">
    <property type="entry name" value="ATPase_P-typ_P_site"/>
</dbReference>
<dbReference type="Proteomes" id="UP000245702">
    <property type="component" value="Unassembled WGS sequence"/>
</dbReference>
<dbReference type="PANTHER" id="PTHR48085">
    <property type="entry name" value="CADMIUM/ZINC-TRANSPORTING ATPASE HMA2-RELATED"/>
    <property type="match status" value="1"/>
</dbReference>
<dbReference type="InterPro" id="IPR023214">
    <property type="entry name" value="HAD_sf"/>
</dbReference>
<dbReference type="GO" id="GO:0016787">
    <property type="term" value="F:hydrolase activity"/>
    <property type="evidence" value="ECO:0007669"/>
    <property type="project" value="UniProtKB-KW"/>
</dbReference>
<comment type="catalytic activity">
    <reaction evidence="10">
        <text>Cd(2+)(in) + ATP + H2O = Cd(2+)(out) + ADP + phosphate + H(+)</text>
        <dbReference type="Rhea" id="RHEA:12132"/>
        <dbReference type="ChEBI" id="CHEBI:15377"/>
        <dbReference type="ChEBI" id="CHEBI:15378"/>
        <dbReference type="ChEBI" id="CHEBI:30616"/>
        <dbReference type="ChEBI" id="CHEBI:43474"/>
        <dbReference type="ChEBI" id="CHEBI:48775"/>
        <dbReference type="ChEBI" id="CHEBI:456216"/>
        <dbReference type="EC" id="7.2.2.21"/>
    </reaction>
</comment>
<comment type="caution">
    <text evidence="14">The sequence shown here is derived from an EMBL/GenBank/DDBJ whole genome shotgun (WGS) entry which is preliminary data.</text>
</comment>
<keyword evidence="8 11" id="KW-0472">Membrane</keyword>
<dbReference type="SUPFAM" id="SSF81665">
    <property type="entry name" value="Calcium ATPase, transmembrane domain M"/>
    <property type="match status" value="1"/>
</dbReference>
<dbReference type="PROSITE" id="PS01229">
    <property type="entry name" value="COF_2"/>
    <property type="match status" value="1"/>
</dbReference>
<dbReference type="SUPFAM" id="SSF56784">
    <property type="entry name" value="HAD-like"/>
    <property type="match status" value="1"/>
</dbReference>
<comment type="similarity">
    <text evidence="2 11">Belongs to the cation transport ATPase (P-type) (TC 3.A.3) family. Type IB subfamily.</text>
</comment>
<proteinExistence type="inferred from homology"/>
<keyword evidence="11" id="KW-0067">ATP-binding</keyword>
<dbReference type="EMBL" id="FCOW01000027">
    <property type="protein sequence ID" value="CVK21076.1"/>
    <property type="molecule type" value="Genomic_DNA"/>
</dbReference>
<feature type="compositionally biased region" description="Polar residues" evidence="12">
    <location>
        <begin position="11"/>
        <end position="22"/>
    </location>
</feature>
<dbReference type="InterPro" id="IPR036412">
    <property type="entry name" value="HAD-like_sf"/>
</dbReference>
<dbReference type="SFLD" id="SFLDF00027">
    <property type="entry name" value="p-type_atpase"/>
    <property type="match status" value="1"/>
</dbReference>
<accession>A0ABP2CB93</accession>
<dbReference type="InterPro" id="IPR051014">
    <property type="entry name" value="Cation_Transport_ATPase_IB"/>
</dbReference>
<feature type="transmembrane region" description="Helical" evidence="11">
    <location>
        <begin position="285"/>
        <end position="313"/>
    </location>
</feature>
<evidence type="ECO:0000256" key="2">
    <source>
        <dbReference type="ARBA" id="ARBA00006024"/>
    </source>
</evidence>
<dbReference type="PANTHER" id="PTHR48085:SF5">
    <property type="entry name" value="CADMIUM_ZINC-TRANSPORTING ATPASE HMA4-RELATED"/>
    <property type="match status" value="1"/>
</dbReference>
<feature type="transmembrane region" description="Helical" evidence="11">
    <location>
        <begin position="619"/>
        <end position="640"/>
    </location>
</feature>
<evidence type="ECO:0000256" key="8">
    <source>
        <dbReference type="ARBA" id="ARBA00023136"/>
    </source>
</evidence>
<name>A0ABP2CB93_9FIRM</name>
<dbReference type="NCBIfam" id="TIGR01511">
    <property type="entry name" value="ATPase-IB1_Cu"/>
    <property type="match status" value="1"/>
</dbReference>
<evidence type="ECO:0000256" key="3">
    <source>
        <dbReference type="ARBA" id="ARBA00022539"/>
    </source>
</evidence>
<evidence type="ECO:0000256" key="11">
    <source>
        <dbReference type="RuleBase" id="RU362081"/>
    </source>
</evidence>
<dbReference type="Pfam" id="PF00702">
    <property type="entry name" value="Hydrolase"/>
    <property type="match status" value="1"/>
</dbReference>
<dbReference type="NCBIfam" id="TIGR01494">
    <property type="entry name" value="ATPase_P-type"/>
    <property type="match status" value="1"/>
</dbReference>
<feature type="region of interest" description="Disordered" evidence="12">
    <location>
        <begin position="1"/>
        <end position="30"/>
    </location>
</feature>
<dbReference type="SFLD" id="SFLDG00002">
    <property type="entry name" value="C1.7:_P-type_atpase_like"/>
    <property type="match status" value="1"/>
</dbReference>
<dbReference type="InterPro" id="IPR023299">
    <property type="entry name" value="ATPase_P-typ_cyto_dom_N"/>
</dbReference>
<dbReference type="Gene3D" id="3.40.50.1000">
    <property type="entry name" value="HAD superfamily/HAD-like"/>
    <property type="match status" value="1"/>
</dbReference>
<feature type="transmembrane region" description="Helical" evidence="11">
    <location>
        <begin position="593"/>
        <end position="613"/>
    </location>
</feature>
<feature type="transmembrane region" description="Helical" evidence="11">
    <location>
        <begin position="93"/>
        <end position="112"/>
    </location>
</feature>
<keyword evidence="7 11" id="KW-1133">Transmembrane helix</keyword>
<dbReference type="Pfam" id="PF00122">
    <property type="entry name" value="E1-E2_ATPase"/>
    <property type="match status" value="1"/>
</dbReference>
<keyword evidence="5 11" id="KW-0479">Metal-binding</keyword>
<dbReference type="InterPro" id="IPR023298">
    <property type="entry name" value="ATPase_P-typ_TM_dom_sf"/>
</dbReference>
<dbReference type="InterPro" id="IPR044492">
    <property type="entry name" value="P_typ_ATPase_HD_dom"/>
</dbReference>